<dbReference type="EMBL" id="RHFF01000013">
    <property type="protein sequence ID" value="TGD37895.1"/>
    <property type="molecule type" value="Genomic_DNA"/>
</dbReference>
<feature type="compositionally biased region" description="Low complexity" evidence="1">
    <location>
        <begin position="16"/>
        <end position="44"/>
    </location>
</feature>
<evidence type="ECO:0000313" key="2">
    <source>
        <dbReference type="EMBL" id="TGD37895.1"/>
    </source>
</evidence>
<name>A0A4Z0KJ27_BREAU</name>
<dbReference type="AlphaFoldDB" id="A0A4Z0KJ27"/>
<accession>A0A4Z0KJ27</accession>
<proteinExistence type="predicted"/>
<feature type="compositionally biased region" description="Low complexity" evidence="1">
    <location>
        <begin position="1"/>
        <end position="10"/>
    </location>
</feature>
<protein>
    <submittedName>
        <fullName evidence="2">Uncharacterized protein</fullName>
    </submittedName>
</protein>
<gene>
    <name evidence="2" type="ORF">EB834_13550</name>
</gene>
<feature type="region of interest" description="Disordered" evidence="1">
    <location>
        <begin position="1"/>
        <end position="44"/>
    </location>
</feature>
<evidence type="ECO:0000313" key="3">
    <source>
        <dbReference type="Proteomes" id="UP000297736"/>
    </source>
</evidence>
<reference evidence="2 3" key="1">
    <citation type="submission" date="2018-10" db="EMBL/GenBank/DDBJ databases">
        <title>Brevibacterium genomes from Austrain hard cheese rinds.</title>
        <authorList>
            <person name="Anast J.M."/>
            <person name="Dzieciol M."/>
            <person name="Schultz D.L."/>
            <person name="Mann E."/>
            <person name="Wagner M."/>
            <person name="Schmitz-Esser S."/>
        </authorList>
    </citation>
    <scope>NUCLEOTIDE SEQUENCE [LARGE SCALE GENOMIC DNA]</scope>
    <source>
        <strain evidence="2 3">L261</strain>
    </source>
</reference>
<comment type="caution">
    <text evidence="2">The sequence shown here is derived from an EMBL/GenBank/DDBJ whole genome shotgun (WGS) entry which is preliminary data.</text>
</comment>
<dbReference type="Proteomes" id="UP000297736">
    <property type="component" value="Unassembled WGS sequence"/>
</dbReference>
<sequence>MISDASADPTGPAPSSPSSSSASSAASSSSSSASPTSAYGSSGTPLEARAVSVKPRSIGASADCALPAVS</sequence>
<evidence type="ECO:0000256" key="1">
    <source>
        <dbReference type="SAM" id="MobiDB-lite"/>
    </source>
</evidence>
<organism evidence="2 3">
    <name type="scientific">Brevibacterium aurantiacum</name>
    <dbReference type="NCBI Taxonomy" id="273384"/>
    <lineage>
        <taxon>Bacteria</taxon>
        <taxon>Bacillati</taxon>
        <taxon>Actinomycetota</taxon>
        <taxon>Actinomycetes</taxon>
        <taxon>Micrococcales</taxon>
        <taxon>Brevibacteriaceae</taxon>
        <taxon>Brevibacterium</taxon>
    </lineage>
</organism>